<accession>A0AAE4B4N6</accession>
<evidence type="ECO:0000313" key="2">
    <source>
        <dbReference type="Proteomes" id="UP001226762"/>
    </source>
</evidence>
<dbReference type="EMBL" id="JANHAX010000005">
    <property type="protein sequence ID" value="MDQ2091248.1"/>
    <property type="molecule type" value="Genomic_DNA"/>
</dbReference>
<reference evidence="1" key="2">
    <citation type="submission" date="2023-02" db="EMBL/GenBank/DDBJ databases">
        <title>'Rhodoalgimonas zhirmunskyi' gen. nov., isolated from a red alga.</title>
        <authorList>
            <person name="Nedashkovskaya O.I."/>
            <person name="Otstavnykh N.Y."/>
            <person name="Bystritskaya E.P."/>
            <person name="Balabanova L.A."/>
            <person name="Isaeva M.P."/>
        </authorList>
    </citation>
    <scope>NUCLEOTIDE SEQUENCE</scope>
    <source>
        <strain evidence="1">KCTC 52189</strain>
    </source>
</reference>
<sequence>MLPDDFTARFAETGLYLKRANDVPLAQFQVLGERACGTNMVRKAIDKNVELYRTEGLGWKHAVPHMVAIPRDMLIVCAVRNAASWALSMHKRPWHSHPDLQTLEFSAFIRSPWRGIVDRASDFEELHPEMVPHVEGAELQYDRHPITGKRFANLFELRNLKQAALLGMLNRDCNVLVVKAEKVQRDQVGFVAWMIEEFGLPLRGLRIKPVAQRLGNRFNRSAEVETPAKIPPEDHAFMMQQLDLEIETALGYDYSLG</sequence>
<gene>
    <name evidence="1" type="ORF">NO357_15205</name>
</gene>
<name>A0AAE4B4N6_9RHOB</name>
<protein>
    <submittedName>
        <fullName evidence="1">Uncharacterized protein</fullName>
    </submittedName>
</protein>
<dbReference type="RefSeq" id="WP_306736543.1">
    <property type="nucleotide sequence ID" value="NZ_JANHAX010000005.1"/>
</dbReference>
<organism evidence="1 2">
    <name type="scientific">Marimonas arenosa</name>
    <dbReference type="NCBI Taxonomy" id="1795305"/>
    <lineage>
        <taxon>Bacteria</taxon>
        <taxon>Pseudomonadati</taxon>
        <taxon>Pseudomonadota</taxon>
        <taxon>Alphaproteobacteria</taxon>
        <taxon>Rhodobacterales</taxon>
        <taxon>Paracoccaceae</taxon>
        <taxon>Marimonas</taxon>
    </lineage>
</organism>
<dbReference type="AlphaFoldDB" id="A0AAE4B4N6"/>
<proteinExistence type="predicted"/>
<reference evidence="1" key="1">
    <citation type="submission" date="2022-07" db="EMBL/GenBank/DDBJ databases">
        <authorList>
            <person name="Otstavnykh N."/>
            <person name="Isaeva M."/>
            <person name="Bystritskaya E."/>
        </authorList>
    </citation>
    <scope>NUCLEOTIDE SEQUENCE</scope>
    <source>
        <strain evidence="1">KCTC 52189</strain>
    </source>
</reference>
<evidence type="ECO:0000313" key="1">
    <source>
        <dbReference type="EMBL" id="MDQ2091248.1"/>
    </source>
</evidence>
<comment type="caution">
    <text evidence="1">The sequence shown here is derived from an EMBL/GenBank/DDBJ whole genome shotgun (WGS) entry which is preliminary data.</text>
</comment>
<dbReference type="Proteomes" id="UP001226762">
    <property type="component" value="Unassembled WGS sequence"/>
</dbReference>
<keyword evidence="2" id="KW-1185">Reference proteome</keyword>